<dbReference type="Pfam" id="PF10273">
    <property type="entry name" value="WGG"/>
    <property type="match status" value="1"/>
</dbReference>
<dbReference type="EMBL" id="UFAJ01000098">
    <property type="protein sequence ID" value="SSD59150.1"/>
    <property type="molecule type" value="Genomic_DNA"/>
</dbReference>
<protein>
    <submittedName>
        <fullName evidence="4">Related to Pre-rRNA-processing protein TSR2</fullName>
    </submittedName>
</protein>
<feature type="region of interest" description="Disordered" evidence="3">
    <location>
        <begin position="154"/>
        <end position="219"/>
    </location>
</feature>
<proteinExistence type="inferred from homology"/>
<dbReference type="AlphaFoldDB" id="A0A376B4U4"/>
<keyword evidence="5" id="KW-1185">Reference proteome</keyword>
<sequence>MSTSHSNTNNNVAIDVTDYVEAIKPHTNLQFTDEKQQARFELGVSMMIYKWDALDVAVENQWGGVDSAEKRDWITSIIVDLFKDNKIVDVQLIEETLFYAMVDEFETQIEDDSALPISMGIIGIWRQCAAHDYSIVEQLYLQWKNKQENRQQNINSRRVQVGNDPLNPDVSDEEEEEEQNDYDDMDIDEPPSLVQPKPDMPIVDDDGFELVQKKGKRRN</sequence>
<dbReference type="VEuPathDB" id="FungiDB:SCODWIG_00911"/>
<dbReference type="GO" id="GO:0006364">
    <property type="term" value="P:rRNA processing"/>
    <property type="evidence" value="ECO:0007669"/>
    <property type="project" value="UniProtKB-KW"/>
</dbReference>
<evidence type="ECO:0000256" key="2">
    <source>
        <dbReference type="ARBA" id="ARBA00022552"/>
    </source>
</evidence>
<organism evidence="4 5">
    <name type="scientific">Saccharomycodes ludwigii</name>
    <dbReference type="NCBI Taxonomy" id="36035"/>
    <lineage>
        <taxon>Eukaryota</taxon>
        <taxon>Fungi</taxon>
        <taxon>Dikarya</taxon>
        <taxon>Ascomycota</taxon>
        <taxon>Saccharomycotina</taxon>
        <taxon>Saccharomycetes</taxon>
        <taxon>Saccharomycodales</taxon>
        <taxon>Saccharomycodaceae</taxon>
        <taxon>Saccharomycodes</taxon>
    </lineage>
</organism>
<evidence type="ECO:0000313" key="5">
    <source>
        <dbReference type="Proteomes" id="UP000262825"/>
    </source>
</evidence>
<reference evidence="5" key="1">
    <citation type="submission" date="2018-06" db="EMBL/GenBank/DDBJ databases">
        <authorList>
            <person name="Guldener U."/>
        </authorList>
    </citation>
    <scope>NUCLEOTIDE SEQUENCE [LARGE SCALE GENOMIC DNA]</scope>
    <source>
        <strain evidence="5">UTAD17</strain>
    </source>
</reference>
<dbReference type="InterPro" id="IPR019398">
    <property type="entry name" value="Pre-rRNA_process_TSR2"/>
</dbReference>
<gene>
    <name evidence="4" type="ORF">SCODWIG_00911</name>
</gene>
<evidence type="ECO:0000256" key="1">
    <source>
        <dbReference type="ARBA" id="ARBA00006524"/>
    </source>
</evidence>
<comment type="similarity">
    <text evidence="1">Belongs to the TSR2 family.</text>
</comment>
<evidence type="ECO:0000313" key="4">
    <source>
        <dbReference type="EMBL" id="SSD59150.1"/>
    </source>
</evidence>
<dbReference type="PANTHER" id="PTHR21250">
    <property type="entry name" value="PRE-RRNA-PROCESSING PROTEIN TSR2 HOMOLOG"/>
    <property type="match status" value="1"/>
</dbReference>
<accession>A0A376B4U4</accession>
<name>A0A376B4U4_9ASCO</name>
<keyword evidence="2" id="KW-0698">rRNA processing</keyword>
<evidence type="ECO:0000256" key="3">
    <source>
        <dbReference type="SAM" id="MobiDB-lite"/>
    </source>
</evidence>
<dbReference type="Proteomes" id="UP000262825">
    <property type="component" value="Unassembled WGS sequence"/>
</dbReference>
<feature type="compositionally biased region" description="Acidic residues" evidence="3">
    <location>
        <begin position="170"/>
        <end position="189"/>
    </location>
</feature>